<reference evidence="3 4" key="1">
    <citation type="submission" date="2018-01" db="EMBL/GenBank/DDBJ databases">
        <title>Whole genome analyses suggest that Burkholderia sensu lato contains two further novel genera in the rhizoxinica-symbiotica group Mycetohabitans gen. nov., and Trinickia gen. nov.: implications for the evolution of diazotrophy and nodulation in the Burkholderiaceae.</title>
        <authorList>
            <person name="Estrada-de los Santos P."/>
            <person name="Palmer M."/>
            <person name="Chavez-Ramirez B."/>
            <person name="Beukes C."/>
            <person name="Steenkamp E.T."/>
            <person name="Hirsch A.M."/>
            <person name="Manyaka P."/>
            <person name="Maluk M."/>
            <person name="Lafos M."/>
            <person name="Crook M."/>
            <person name="Gross E."/>
            <person name="Simon M.F."/>
            <person name="Bueno dos Reis Junior F."/>
            <person name="Poole P.S."/>
            <person name="Venter S.N."/>
            <person name="James E.K."/>
        </authorList>
    </citation>
    <scope>NUCLEOTIDE SEQUENCE [LARGE SCALE GENOMIC DNA]</scope>
    <source>
        <strain evidence="3 4">WSM 3937</strain>
    </source>
</reference>
<dbReference type="InterPro" id="IPR029471">
    <property type="entry name" value="HNH_5"/>
</dbReference>
<dbReference type="EMBL" id="CADIJZ010000027">
    <property type="protein sequence ID" value="CAB3730696.1"/>
    <property type="molecule type" value="Genomic_DNA"/>
</dbReference>
<dbReference type="Proteomes" id="UP000235659">
    <property type="component" value="Unassembled WGS sequence"/>
</dbReference>
<dbReference type="PANTHER" id="PTHR33877">
    <property type="entry name" value="SLL1193 PROTEIN"/>
    <property type="match status" value="1"/>
</dbReference>
<dbReference type="PANTHER" id="PTHR33877:SF2">
    <property type="entry name" value="OS07G0170200 PROTEIN"/>
    <property type="match status" value="1"/>
</dbReference>
<name>A0A2N7W991_9BURK</name>
<gene>
    <name evidence="3" type="ORF">C0Z16_27975</name>
    <name evidence="2" type="ORF">LMG27174_05770</name>
</gene>
<accession>A0A2N7W991</accession>
<evidence type="ECO:0000313" key="2">
    <source>
        <dbReference type="EMBL" id="CAB3730696.1"/>
    </source>
</evidence>
<dbReference type="AlphaFoldDB" id="A0A2N7W991"/>
<evidence type="ECO:0000313" key="3">
    <source>
        <dbReference type="EMBL" id="PMS25976.1"/>
    </source>
</evidence>
<evidence type="ECO:0000313" key="4">
    <source>
        <dbReference type="Proteomes" id="UP000235659"/>
    </source>
</evidence>
<dbReference type="Gene3D" id="1.10.30.50">
    <property type="match status" value="1"/>
</dbReference>
<protein>
    <recommendedName>
        <fullName evidence="1">HNH endonuclease 5 domain-containing protein</fullName>
    </recommendedName>
</protein>
<dbReference type="CDD" id="cd00085">
    <property type="entry name" value="HNHc"/>
    <property type="match status" value="1"/>
</dbReference>
<dbReference type="InterPro" id="IPR003615">
    <property type="entry name" value="HNH_nuc"/>
</dbReference>
<evidence type="ECO:0000313" key="5">
    <source>
        <dbReference type="Proteomes" id="UP000494205"/>
    </source>
</evidence>
<feature type="domain" description="HNH endonuclease 5" evidence="1">
    <location>
        <begin position="51"/>
        <end position="85"/>
    </location>
</feature>
<reference evidence="2 5" key="2">
    <citation type="submission" date="2020-04" db="EMBL/GenBank/DDBJ databases">
        <authorList>
            <person name="De Canck E."/>
        </authorList>
    </citation>
    <scope>NUCLEOTIDE SEQUENCE [LARGE SCALE GENOMIC DNA]</scope>
    <source>
        <strain evidence="2 5">LMG 27174</strain>
    </source>
</reference>
<evidence type="ECO:0000259" key="1">
    <source>
        <dbReference type="Pfam" id="PF14279"/>
    </source>
</evidence>
<dbReference type="InterPro" id="IPR052892">
    <property type="entry name" value="NA-targeting_endonuclease"/>
</dbReference>
<dbReference type="Proteomes" id="UP000494205">
    <property type="component" value="Unassembled WGS sequence"/>
</dbReference>
<proteinExistence type="predicted"/>
<dbReference type="Pfam" id="PF14279">
    <property type="entry name" value="HNH_5"/>
    <property type="match status" value="1"/>
</dbReference>
<sequence>MPRKSGVPMSLRRRVFRDAGYRCADCSIVGWEKRFPRGGYGYYTPIEGVYLSIDHIYPRSLGGSSSRVNLRVLCTRCNTKKGSKVLGVCNGR</sequence>
<keyword evidence="4" id="KW-1185">Reference proteome</keyword>
<organism evidence="2 5">
    <name type="scientific">Paraburkholderia rhynchosiae</name>
    <dbReference type="NCBI Taxonomy" id="487049"/>
    <lineage>
        <taxon>Bacteria</taxon>
        <taxon>Pseudomonadati</taxon>
        <taxon>Pseudomonadota</taxon>
        <taxon>Betaproteobacteria</taxon>
        <taxon>Burkholderiales</taxon>
        <taxon>Burkholderiaceae</taxon>
        <taxon>Paraburkholderia</taxon>
    </lineage>
</organism>
<dbReference type="EMBL" id="PNXY01000026">
    <property type="protein sequence ID" value="PMS25976.1"/>
    <property type="molecule type" value="Genomic_DNA"/>
</dbReference>